<accession>A0ABS8DX28</accession>
<keyword evidence="2" id="KW-1185">Reference proteome</keyword>
<organism evidence="1 2">
    <name type="scientific">Streptomyces flavotricini</name>
    <dbReference type="NCBI Taxonomy" id="66888"/>
    <lineage>
        <taxon>Bacteria</taxon>
        <taxon>Bacillati</taxon>
        <taxon>Actinomycetota</taxon>
        <taxon>Actinomycetes</taxon>
        <taxon>Kitasatosporales</taxon>
        <taxon>Streptomycetaceae</taxon>
        <taxon>Streptomyces</taxon>
    </lineage>
</organism>
<name>A0ABS8DX28_9ACTN</name>
<gene>
    <name evidence="1" type="ORF">K7B10_00980</name>
</gene>
<comment type="caution">
    <text evidence="1">The sequence shown here is derived from an EMBL/GenBank/DDBJ whole genome shotgun (WGS) entry which is preliminary data.</text>
</comment>
<dbReference type="RefSeq" id="WP_229334047.1">
    <property type="nucleotide sequence ID" value="NZ_JAINUL010000001.1"/>
</dbReference>
<dbReference type="EMBL" id="JAINUL010000001">
    <property type="protein sequence ID" value="MCC0093395.1"/>
    <property type="molecule type" value="Genomic_DNA"/>
</dbReference>
<sequence length="65" mass="6995">MTSCSPRIVQLYEITYLGTGPEPDVRTVEAGEVAAVIEQAGAHGMQVLVRPRPGREPDTTKKEAS</sequence>
<reference evidence="1 2" key="1">
    <citation type="submission" date="2021-08" db="EMBL/GenBank/DDBJ databases">
        <title>Genomic Architecture of Streptomyces flavotricini NGL1 and Streptomyces erythrochromogenes HMS4 With Differential Plant Beneficial attributes and laccase production capabilities.</title>
        <authorList>
            <person name="Salwan R."/>
            <person name="Kaur R."/>
            <person name="Sharma V."/>
        </authorList>
    </citation>
    <scope>NUCLEOTIDE SEQUENCE [LARGE SCALE GENOMIC DNA]</scope>
    <source>
        <strain evidence="1 2">NGL1</strain>
    </source>
</reference>
<dbReference type="Proteomes" id="UP001520654">
    <property type="component" value="Unassembled WGS sequence"/>
</dbReference>
<evidence type="ECO:0000313" key="1">
    <source>
        <dbReference type="EMBL" id="MCC0093395.1"/>
    </source>
</evidence>
<evidence type="ECO:0000313" key="2">
    <source>
        <dbReference type="Proteomes" id="UP001520654"/>
    </source>
</evidence>
<proteinExistence type="predicted"/>
<protein>
    <submittedName>
        <fullName evidence="1">Uncharacterized protein</fullName>
    </submittedName>
</protein>